<dbReference type="EMBL" id="GL877410">
    <property type="protein sequence ID" value="ELA47917.1"/>
    <property type="molecule type" value="Genomic_DNA"/>
</dbReference>
<accession>L2GX54</accession>
<dbReference type="HOGENOM" id="CLU_1009008_0_0_1"/>
<feature type="region of interest" description="Disordered" evidence="1">
    <location>
        <begin position="254"/>
        <end position="276"/>
    </location>
</feature>
<dbReference type="RefSeq" id="XP_008073658.1">
    <property type="nucleotide sequence ID" value="XM_008075467.1"/>
</dbReference>
<feature type="chain" id="PRO_5003960234" evidence="2">
    <location>
        <begin position="24"/>
        <end position="276"/>
    </location>
</feature>
<keyword evidence="4" id="KW-1185">Reference proteome</keyword>
<dbReference type="AlphaFoldDB" id="L2GX54"/>
<feature type="signal peptide" evidence="2">
    <location>
        <begin position="1"/>
        <end position="23"/>
    </location>
</feature>
<dbReference type="OrthoDB" id="10278883at2759"/>
<reference evidence="4" key="1">
    <citation type="submission" date="2011-03" db="EMBL/GenBank/DDBJ databases">
        <title>The genome sequence of Vavraia culicis strain floridensis.</title>
        <authorList>
            <consortium name="The Broad Institute Genome Sequencing Platform"/>
            <person name="Cuomo C."/>
            <person name="Becnel J."/>
            <person name="Sanscrainte N."/>
            <person name="Young S.K."/>
            <person name="Zeng Q."/>
            <person name="Gargeya S."/>
            <person name="Fitzgerald M."/>
            <person name="Haas B."/>
            <person name="Abouelleil A."/>
            <person name="Alvarado L."/>
            <person name="Arachchi H.M."/>
            <person name="Berlin A."/>
            <person name="Chapman S.B."/>
            <person name="Gearin G."/>
            <person name="Goldberg J."/>
            <person name="Griggs A."/>
            <person name="Gujja S."/>
            <person name="Hansen M."/>
            <person name="Heiman D."/>
            <person name="Howarth C."/>
            <person name="Larimer J."/>
            <person name="Lui A."/>
            <person name="MacDonald P.J.P."/>
            <person name="McCowen C."/>
            <person name="Montmayeur A."/>
            <person name="Murphy C."/>
            <person name="Neiman D."/>
            <person name="Pearson M."/>
            <person name="Priest M."/>
            <person name="Roberts A."/>
            <person name="Saif S."/>
            <person name="Shea T."/>
            <person name="Sisk P."/>
            <person name="Stolte C."/>
            <person name="Sykes S."/>
            <person name="Wortman J."/>
            <person name="Nusbaum C."/>
            <person name="Birren B."/>
        </authorList>
    </citation>
    <scope>NUCLEOTIDE SEQUENCE [LARGE SCALE GENOMIC DNA]</scope>
    <source>
        <strain evidence="4">floridensis</strain>
    </source>
</reference>
<gene>
    <name evidence="3" type="ORF">VCUG_00637</name>
</gene>
<dbReference type="InParanoid" id="L2GX54"/>
<organism evidence="3 4">
    <name type="scientific">Vavraia culicis (isolate floridensis)</name>
    <name type="common">Microsporidian parasite</name>
    <dbReference type="NCBI Taxonomy" id="948595"/>
    <lineage>
        <taxon>Eukaryota</taxon>
        <taxon>Fungi</taxon>
        <taxon>Fungi incertae sedis</taxon>
        <taxon>Microsporidia</taxon>
        <taxon>Pleistophoridae</taxon>
        <taxon>Vavraia</taxon>
    </lineage>
</organism>
<dbReference type="Proteomes" id="UP000011081">
    <property type="component" value="Unassembled WGS sequence"/>
</dbReference>
<keyword evidence="2" id="KW-0732">Signal</keyword>
<dbReference type="GeneID" id="19878522"/>
<evidence type="ECO:0000256" key="2">
    <source>
        <dbReference type="SAM" id="SignalP"/>
    </source>
</evidence>
<name>L2GX54_VAVCU</name>
<proteinExistence type="predicted"/>
<protein>
    <submittedName>
        <fullName evidence="3">Uncharacterized protein</fullName>
    </submittedName>
</protein>
<dbReference type="VEuPathDB" id="MicrosporidiaDB:VCUG_00637"/>
<feature type="compositionally biased region" description="Acidic residues" evidence="1">
    <location>
        <begin position="255"/>
        <end position="276"/>
    </location>
</feature>
<evidence type="ECO:0000313" key="4">
    <source>
        <dbReference type="Proteomes" id="UP000011081"/>
    </source>
</evidence>
<sequence length="276" mass="30926">MHMLSFAALEIVVLMLVVANATALRINRANKCAVDEQNKKVDGIDMGCQTSIANNRITGVDKGTMTEEDLMDDVLPNSSMDADRRMKCSNGLERGAGLSLGRTTCDRSFSVQQSHQHDLKHNQGMVAHHNDLDRDEKSDVFEHEVCTAYDANERGDEVVHGANDHSTSRASNAIRLKAKVEMCLERVKNMILNCFSCYMQWKEADDIETENFIDELIPDAAGFEDAVDQELEEPQEGLGESFVRLFHDYTTASSNDEDGEFMLDENNEGDVYDMDE</sequence>
<evidence type="ECO:0000313" key="3">
    <source>
        <dbReference type="EMBL" id="ELA47917.1"/>
    </source>
</evidence>
<evidence type="ECO:0000256" key="1">
    <source>
        <dbReference type="SAM" id="MobiDB-lite"/>
    </source>
</evidence>